<feature type="compositionally biased region" description="Acidic residues" evidence="3">
    <location>
        <begin position="761"/>
        <end position="774"/>
    </location>
</feature>
<feature type="compositionally biased region" description="Low complexity" evidence="3">
    <location>
        <begin position="564"/>
        <end position="591"/>
    </location>
</feature>
<feature type="compositionally biased region" description="Acidic residues" evidence="3">
    <location>
        <begin position="1127"/>
        <end position="1138"/>
    </location>
</feature>
<dbReference type="Proteomes" id="UP000612055">
    <property type="component" value="Unassembled WGS sequence"/>
</dbReference>
<evidence type="ECO:0000256" key="1">
    <source>
        <dbReference type="ARBA" id="ARBA00022763"/>
    </source>
</evidence>
<name>A0A836BTN7_9CHLO</name>
<keyword evidence="5" id="KW-1185">Reference proteome</keyword>
<dbReference type="AlphaFoldDB" id="A0A836BTN7"/>
<comment type="caution">
    <text evidence="4">The sequence shown here is derived from an EMBL/GenBank/DDBJ whole genome shotgun (WGS) entry which is preliminary data.</text>
</comment>
<dbReference type="InterPro" id="IPR004601">
    <property type="entry name" value="UvdE"/>
</dbReference>
<feature type="compositionally biased region" description="Low complexity" evidence="3">
    <location>
        <begin position="612"/>
        <end position="625"/>
    </location>
</feature>
<feature type="compositionally biased region" description="Basic residues" evidence="3">
    <location>
        <begin position="600"/>
        <end position="611"/>
    </location>
</feature>
<dbReference type="PANTHER" id="PTHR31290:SF5">
    <property type="entry name" value="UV-DAMAGE ENDONUCLEASE"/>
    <property type="match status" value="1"/>
</dbReference>
<feature type="compositionally biased region" description="Acidic residues" evidence="3">
    <location>
        <begin position="633"/>
        <end position="644"/>
    </location>
</feature>
<evidence type="ECO:0000313" key="4">
    <source>
        <dbReference type="EMBL" id="KAG2488277.1"/>
    </source>
</evidence>
<dbReference type="PANTHER" id="PTHR31290">
    <property type="entry name" value="UV-DAMAGE ENDONUCLEASE"/>
    <property type="match status" value="1"/>
</dbReference>
<dbReference type="Pfam" id="PF03851">
    <property type="entry name" value="UvdE"/>
    <property type="match status" value="1"/>
</dbReference>
<keyword evidence="2" id="KW-0234">DNA repair</keyword>
<dbReference type="EMBL" id="JAEHOE010000085">
    <property type="protein sequence ID" value="KAG2488277.1"/>
    <property type="molecule type" value="Genomic_DNA"/>
</dbReference>
<feature type="region of interest" description="Disordered" evidence="3">
    <location>
        <begin position="1118"/>
        <end position="1138"/>
    </location>
</feature>
<protein>
    <submittedName>
        <fullName evidence="4">Uncharacterized protein</fullName>
    </submittedName>
</protein>
<dbReference type="GO" id="GO:0009411">
    <property type="term" value="P:response to UV"/>
    <property type="evidence" value="ECO:0007669"/>
    <property type="project" value="InterPro"/>
</dbReference>
<keyword evidence="1" id="KW-0227">DNA damage</keyword>
<feature type="compositionally biased region" description="Low complexity" evidence="3">
    <location>
        <begin position="479"/>
        <end position="497"/>
    </location>
</feature>
<feature type="region of interest" description="Disordered" evidence="3">
    <location>
        <begin position="366"/>
        <end position="424"/>
    </location>
</feature>
<accession>A0A836BTN7</accession>
<feature type="region of interest" description="Disordered" evidence="3">
    <location>
        <begin position="439"/>
        <end position="504"/>
    </location>
</feature>
<evidence type="ECO:0000256" key="2">
    <source>
        <dbReference type="ARBA" id="ARBA00023204"/>
    </source>
</evidence>
<dbReference type="GO" id="GO:0006289">
    <property type="term" value="P:nucleotide-excision repair"/>
    <property type="evidence" value="ECO:0007669"/>
    <property type="project" value="InterPro"/>
</dbReference>
<feature type="compositionally biased region" description="Low complexity" evidence="3">
    <location>
        <begin position="439"/>
        <end position="455"/>
    </location>
</feature>
<reference evidence="4" key="1">
    <citation type="journal article" date="2020" name="bioRxiv">
        <title>Comparative genomics of Chlamydomonas.</title>
        <authorList>
            <person name="Craig R.J."/>
            <person name="Hasan A.R."/>
            <person name="Ness R.W."/>
            <person name="Keightley P.D."/>
        </authorList>
    </citation>
    <scope>NUCLEOTIDE SEQUENCE</scope>
    <source>
        <strain evidence="4">CCAP 11/70</strain>
    </source>
</reference>
<proteinExistence type="predicted"/>
<organism evidence="4 5">
    <name type="scientific">Edaphochlamys debaryana</name>
    <dbReference type="NCBI Taxonomy" id="47281"/>
    <lineage>
        <taxon>Eukaryota</taxon>
        <taxon>Viridiplantae</taxon>
        <taxon>Chlorophyta</taxon>
        <taxon>core chlorophytes</taxon>
        <taxon>Chlorophyceae</taxon>
        <taxon>CS clade</taxon>
        <taxon>Chlamydomonadales</taxon>
        <taxon>Chlamydomonadales incertae sedis</taxon>
        <taxon>Edaphochlamys</taxon>
    </lineage>
</organism>
<feature type="compositionally biased region" description="Basic and acidic residues" evidence="3">
    <location>
        <begin position="665"/>
        <end position="684"/>
    </location>
</feature>
<feature type="compositionally biased region" description="Basic residues" evidence="3">
    <location>
        <begin position="779"/>
        <end position="799"/>
    </location>
</feature>
<evidence type="ECO:0000256" key="3">
    <source>
        <dbReference type="SAM" id="MobiDB-lite"/>
    </source>
</evidence>
<dbReference type="OrthoDB" id="541883at2759"/>
<evidence type="ECO:0000313" key="5">
    <source>
        <dbReference type="Proteomes" id="UP000612055"/>
    </source>
</evidence>
<feature type="region of interest" description="Disordered" evidence="3">
    <location>
        <begin position="752"/>
        <end position="810"/>
    </location>
</feature>
<feature type="region of interest" description="Disordered" evidence="3">
    <location>
        <begin position="564"/>
        <end position="705"/>
    </location>
</feature>
<dbReference type="NCBIfam" id="TIGR00629">
    <property type="entry name" value="uvde"/>
    <property type="match status" value="1"/>
</dbReference>
<gene>
    <name evidence="4" type="ORF">HYH03_013127</name>
</gene>
<sequence length="1138" mass="119048">MVARCDVEDAASSAAACSAQLPLDILRLVQACLVPTPTALALGRTCRALRDDMREVSSVSLQIDGQDDPQPSPGVRGVVVNVRCRGRGTERLCGRLLSLGRWIWLQQLEVYTAPTAAQRTVFGPRCLAALGRLTSLTRLSVTAWLRPAGSAEGCGGVGTGLCELARLEQLEVLHLRLPEGTHPLSVYETPAWSFHDVGLQSLGRLREAALSVELASPPLLRGLARCPGLRRLELLDVTAGGYGKWDDADPDPCNITQTRLANLTQLESVFVAFSSLREDSNDPGANTEALKYLVLAFARLSDARVARGLSPLEPEFNLRPPLPPPGGPGPRLVAPSFLDGGLAWLPLHLPHFRCAGLEPACVRPSPVDLSLRTPPSSSSPPQPRPHSFSLSTVAAPSAWPGMQAEAGDGVRTPPRRRGPAAAAAKQAALADASVEPLASPTPVLPATPAAAFATSDGSSGGDADTPLGPPPAKRRRKAASVAAAPEVAEAEPASGGSKSRRGSSRARSAAVAAATANAAATAAAVPAAAGATAAIGGDVMAVGLAAHSAAVAVASAAVAEALAPVASGRRSRRGTAAAAAATTAEGADGAPSPGPAPATKPRRGGGTKRRAPAAATADGDGVAAPLTAANDADSSEPTEGDGDDGSGSGGGGSATAPRRSRARAAPKEPKAPRVTKAMREEEARQAASRGDIAPHLTLHDRYPHSRTYGRGAVPLAPEALAAAEAENARLAEAAAAAAAELAAQEAAALAEQEAAAAAAAEEAEEGEEDEDEDEQPAKGRGKGKGKANGKGRAPAKPKPPKGPPPVPFVRRALPPRLPVLGYACLCDTMRSNGIFTSRDTNKKGFDSKGLPHVSKLALANARDLLPLIHWNEAHGIRLFRLSSCIFPWMSFYRLEDLPDAEDIKQALAAAGEAATRLGHRLTFHPSEFTKIASDRSEVVDTSVKELEVHSRIFDLMGFLPATVYNKINFHVGAVYGDKIASMDRFADVVLNRLSPNCRARITVENDDRASMYSVRDLTYLSAKAGIPIVFDFHHHRFCTGGMSEEEAFRTALATWPPGVKPIVHWSESQEGRRAHAHSDYISGPINLYGLEDEVDVMIESKAKELALLHYREAALAGRLPERPQAEAGEEAGEREEDE</sequence>
<dbReference type="Gene3D" id="3.20.20.150">
    <property type="entry name" value="Divalent-metal-dependent TIM barrel enzymes"/>
    <property type="match status" value="1"/>
</dbReference>
<dbReference type="GO" id="GO:0004519">
    <property type="term" value="F:endonuclease activity"/>
    <property type="evidence" value="ECO:0007669"/>
    <property type="project" value="InterPro"/>
</dbReference>